<feature type="transmembrane region" description="Helical" evidence="3">
    <location>
        <begin position="166"/>
        <end position="187"/>
    </location>
</feature>
<dbReference type="Gene3D" id="1.20.1250.20">
    <property type="entry name" value="MFS general substrate transporter like domains"/>
    <property type="match status" value="1"/>
</dbReference>
<feature type="transmembrane region" description="Helical" evidence="3">
    <location>
        <begin position="254"/>
        <end position="272"/>
    </location>
</feature>
<gene>
    <name evidence="5" type="ORF">NKR19_g1411</name>
</gene>
<feature type="region of interest" description="Disordered" evidence="2">
    <location>
        <begin position="1"/>
        <end position="68"/>
    </location>
</feature>
<organism evidence="5 6">
    <name type="scientific">Coniochaeta hoffmannii</name>
    <dbReference type="NCBI Taxonomy" id="91930"/>
    <lineage>
        <taxon>Eukaryota</taxon>
        <taxon>Fungi</taxon>
        <taxon>Dikarya</taxon>
        <taxon>Ascomycota</taxon>
        <taxon>Pezizomycotina</taxon>
        <taxon>Sordariomycetes</taxon>
        <taxon>Sordariomycetidae</taxon>
        <taxon>Coniochaetales</taxon>
        <taxon>Coniochaetaceae</taxon>
        <taxon>Coniochaeta</taxon>
    </lineage>
</organism>
<keyword evidence="3" id="KW-0472">Membrane</keyword>
<evidence type="ECO:0000259" key="4">
    <source>
        <dbReference type="PROSITE" id="PS50850"/>
    </source>
</evidence>
<dbReference type="InterPro" id="IPR011701">
    <property type="entry name" value="MFS"/>
</dbReference>
<dbReference type="PANTHER" id="PTHR42910">
    <property type="entry name" value="TRANSPORTER SCO4007-RELATED"/>
    <property type="match status" value="1"/>
</dbReference>
<evidence type="ECO:0000256" key="1">
    <source>
        <dbReference type="ARBA" id="ARBA00004141"/>
    </source>
</evidence>
<keyword evidence="6" id="KW-1185">Reference proteome</keyword>
<feature type="transmembrane region" description="Helical" evidence="3">
    <location>
        <begin position="435"/>
        <end position="453"/>
    </location>
</feature>
<keyword evidence="3" id="KW-0812">Transmembrane</keyword>
<feature type="transmembrane region" description="Helical" evidence="3">
    <location>
        <begin position="224"/>
        <end position="248"/>
    </location>
</feature>
<feature type="transmembrane region" description="Helical" evidence="3">
    <location>
        <begin position="136"/>
        <end position="154"/>
    </location>
</feature>
<evidence type="ECO:0000313" key="5">
    <source>
        <dbReference type="EMBL" id="KAJ9162268.1"/>
    </source>
</evidence>
<sequence>MAGNHHMTASLGEAKAEDGVVNHGVAGRKQSSEMETGLTRDAVGLPGTSGETAGSDEETASTAESETTPVKRGAIHRVWHWKPRATRYDADDPPKFTVWLNILFALSGAFTVATLYYNQAILFKIADTFDVSFERASSVATLMQAGYATGLLFICPLGDLFRRRPFILGLVAFTATLWLVLCLTTSFTAFQAVSFLCGVTTVTPQLMLPLVGDLAPPARRASSLALVVSGMAMGMMIARLLSGIVANYTSWRNVYWFGLGSQYLIVVLLYLYMPDYPSKNPDGLNYLKMLYSVFRLLLTEPLLLQAALITYLNSAVFTSYWTTLSFLLSQPPYNYSSVAIGLFGLIGMAVILSAPIYSRLILDKVVPLTSAISGLVIELAGVAVGTFVAPRSVAGPIVQAVAIDLGAQFSNIALRSSIYTLRTDARNRINTAYMLLSFCGQLTGTAVGNRLFAAGGWTWSGGCSIGFVGLALVIAFCRGPRETRWVGWGGGWALRRDDLPGRKKKGEDDPPSERALEELGGVEDGAREEKR</sequence>
<feature type="transmembrane region" description="Helical" evidence="3">
    <location>
        <begin position="96"/>
        <end position="116"/>
    </location>
</feature>
<feature type="transmembrane region" description="Helical" evidence="3">
    <location>
        <begin position="459"/>
        <end position="477"/>
    </location>
</feature>
<evidence type="ECO:0000256" key="2">
    <source>
        <dbReference type="SAM" id="MobiDB-lite"/>
    </source>
</evidence>
<dbReference type="GO" id="GO:0016020">
    <property type="term" value="C:membrane"/>
    <property type="evidence" value="ECO:0007669"/>
    <property type="project" value="UniProtKB-SubCell"/>
</dbReference>
<dbReference type="AlphaFoldDB" id="A0AA38S0M4"/>
<dbReference type="SUPFAM" id="SSF103473">
    <property type="entry name" value="MFS general substrate transporter"/>
    <property type="match status" value="1"/>
</dbReference>
<name>A0AA38S0M4_9PEZI</name>
<feature type="transmembrane region" description="Helical" evidence="3">
    <location>
        <begin position="333"/>
        <end position="353"/>
    </location>
</feature>
<comment type="subcellular location">
    <subcellularLocation>
        <location evidence="1">Membrane</location>
        <topology evidence="1">Multi-pass membrane protein</topology>
    </subcellularLocation>
</comment>
<keyword evidence="3" id="KW-1133">Transmembrane helix</keyword>
<reference evidence="5" key="1">
    <citation type="submission" date="2022-07" db="EMBL/GenBank/DDBJ databases">
        <title>Fungi with potential for degradation of polypropylene.</title>
        <authorList>
            <person name="Gostincar C."/>
        </authorList>
    </citation>
    <scope>NUCLEOTIDE SEQUENCE</scope>
    <source>
        <strain evidence="5">EXF-13287</strain>
    </source>
</reference>
<dbReference type="GO" id="GO:0022857">
    <property type="term" value="F:transmembrane transporter activity"/>
    <property type="evidence" value="ECO:0007669"/>
    <property type="project" value="InterPro"/>
</dbReference>
<comment type="caution">
    <text evidence="5">The sequence shown here is derived from an EMBL/GenBank/DDBJ whole genome shotgun (WGS) entry which is preliminary data.</text>
</comment>
<dbReference type="EMBL" id="JANBVN010000013">
    <property type="protein sequence ID" value="KAJ9162268.1"/>
    <property type="molecule type" value="Genomic_DNA"/>
</dbReference>
<evidence type="ECO:0000313" key="6">
    <source>
        <dbReference type="Proteomes" id="UP001174691"/>
    </source>
</evidence>
<dbReference type="Pfam" id="PF07690">
    <property type="entry name" value="MFS_1"/>
    <property type="match status" value="1"/>
</dbReference>
<dbReference type="PANTHER" id="PTHR42910:SF1">
    <property type="entry name" value="MAJOR FACILITATOR SUPERFAMILY (MFS) PROFILE DOMAIN-CONTAINING PROTEIN"/>
    <property type="match status" value="1"/>
</dbReference>
<accession>A0AA38S0M4</accession>
<feature type="region of interest" description="Disordered" evidence="2">
    <location>
        <begin position="495"/>
        <end position="531"/>
    </location>
</feature>
<dbReference type="Proteomes" id="UP001174691">
    <property type="component" value="Unassembled WGS sequence"/>
</dbReference>
<proteinExistence type="predicted"/>
<protein>
    <submittedName>
        <fullName evidence="5">MFS general substrate transporter</fullName>
    </submittedName>
</protein>
<dbReference type="CDD" id="cd17324">
    <property type="entry name" value="MFS_NepI_like"/>
    <property type="match status" value="1"/>
</dbReference>
<feature type="compositionally biased region" description="Basic and acidic residues" evidence="2">
    <location>
        <begin position="495"/>
        <end position="517"/>
    </location>
</feature>
<evidence type="ECO:0000256" key="3">
    <source>
        <dbReference type="SAM" id="Phobius"/>
    </source>
</evidence>
<feature type="transmembrane region" description="Helical" evidence="3">
    <location>
        <begin position="365"/>
        <end position="387"/>
    </location>
</feature>
<dbReference type="InterPro" id="IPR036259">
    <property type="entry name" value="MFS_trans_sf"/>
</dbReference>
<dbReference type="PROSITE" id="PS50850">
    <property type="entry name" value="MFS"/>
    <property type="match status" value="1"/>
</dbReference>
<dbReference type="InterPro" id="IPR020846">
    <property type="entry name" value="MFS_dom"/>
</dbReference>
<feature type="domain" description="Major facilitator superfamily (MFS) profile" evidence="4">
    <location>
        <begin position="97"/>
        <end position="481"/>
    </location>
</feature>